<evidence type="ECO:0000313" key="3">
    <source>
        <dbReference type="Proteomes" id="UP001324993"/>
    </source>
</evidence>
<keyword evidence="1" id="KW-0732">Signal</keyword>
<evidence type="ECO:0000313" key="2">
    <source>
        <dbReference type="EMBL" id="WPJ97164.1"/>
    </source>
</evidence>
<sequence length="357" mass="40225">MIKSILRKCAVGILLAAVYLPVESAVEQSSFYQAQVPGDYLLEANEGTWTWGMAPIYDAEGRLHIFNSVIPNKGSWIKHSKIVHWVADHVEGPYTLVGDVFASEHASYHNPQVSKAGDTYVLVYLLNRFTDANGSKQEVGLATAKSLNGPWTESPHNPVIAASGKMGAHNIVHASNPSFVMTPEGQYRIYFKSMTDQLPIKQAFREISFAVSDRIEGPYLNYEGNPVISYAEEQVDIEDPYAFYYNGMYYMIVEDRRGVKDLLEGNPIPQDQIKNGGYRPGLIYQSQDGIDWGRPMLGYKTNELYFGDKLARSERPSILWKDGHPEYLFLACHDDKPSAGYYIKIEDWKGESEKNSQ</sequence>
<dbReference type="Proteomes" id="UP001324993">
    <property type="component" value="Chromosome"/>
</dbReference>
<name>A0ABZ0RPK2_9BACT</name>
<dbReference type="EMBL" id="CP138858">
    <property type="protein sequence ID" value="WPJ97164.1"/>
    <property type="molecule type" value="Genomic_DNA"/>
</dbReference>
<dbReference type="CDD" id="cd08994">
    <property type="entry name" value="GH43_62_32_68_117_130-like"/>
    <property type="match status" value="1"/>
</dbReference>
<organism evidence="2 3">
    <name type="scientific">Coraliomargarita algicola</name>
    <dbReference type="NCBI Taxonomy" id="3092156"/>
    <lineage>
        <taxon>Bacteria</taxon>
        <taxon>Pseudomonadati</taxon>
        <taxon>Verrucomicrobiota</taxon>
        <taxon>Opitutia</taxon>
        <taxon>Puniceicoccales</taxon>
        <taxon>Coraliomargaritaceae</taxon>
        <taxon>Coraliomargarita</taxon>
    </lineage>
</organism>
<dbReference type="InterPro" id="IPR023296">
    <property type="entry name" value="Glyco_hydro_beta-prop_sf"/>
</dbReference>
<reference evidence="2 3" key="1">
    <citation type="submission" date="2023-11" db="EMBL/GenBank/DDBJ databases">
        <title>Coraliomargarita sp. nov., isolated from marine algae.</title>
        <authorList>
            <person name="Lee J.K."/>
            <person name="Baek J.H."/>
            <person name="Kim J.M."/>
            <person name="Choi D.G."/>
            <person name="Jeon C.O."/>
        </authorList>
    </citation>
    <scope>NUCLEOTIDE SEQUENCE [LARGE SCALE GENOMIC DNA]</scope>
    <source>
        <strain evidence="2 3">J2-16</strain>
    </source>
</reference>
<accession>A0ABZ0RPK2</accession>
<protein>
    <submittedName>
        <fullName evidence="2">Glycoside hydrolase family protein</fullName>
    </submittedName>
</protein>
<gene>
    <name evidence="2" type="ORF">SH580_05510</name>
</gene>
<feature type="signal peptide" evidence="1">
    <location>
        <begin position="1"/>
        <end position="24"/>
    </location>
</feature>
<keyword evidence="3" id="KW-1185">Reference proteome</keyword>
<evidence type="ECO:0000256" key="1">
    <source>
        <dbReference type="SAM" id="SignalP"/>
    </source>
</evidence>
<dbReference type="GO" id="GO:0016787">
    <property type="term" value="F:hydrolase activity"/>
    <property type="evidence" value="ECO:0007669"/>
    <property type="project" value="UniProtKB-KW"/>
</dbReference>
<dbReference type="SUPFAM" id="SSF75005">
    <property type="entry name" value="Arabinanase/levansucrase/invertase"/>
    <property type="match status" value="1"/>
</dbReference>
<proteinExistence type="predicted"/>
<dbReference type="Gene3D" id="2.115.10.20">
    <property type="entry name" value="Glycosyl hydrolase domain, family 43"/>
    <property type="match status" value="1"/>
</dbReference>
<feature type="chain" id="PRO_5045702376" evidence="1">
    <location>
        <begin position="25"/>
        <end position="357"/>
    </location>
</feature>
<dbReference type="RefSeq" id="WP_319834013.1">
    <property type="nucleotide sequence ID" value="NZ_CP138858.1"/>
</dbReference>
<keyword evidence="2" id="KW-0378">Hydrolase</keyword>